<dbReference type="EMBL" id="LLXL01001342">
    <property type="protein sequence ID" value="PKK65005.1"/>
    <property type="molecule type" value="Genomic_DNA"/>
</dbReference>
<reference evidence="2 3" key="2">
    <citation type="submission" date="2017-10" db="EMBL/GenBank/DDBJ databases">
        <title>Extensive intraspecific genome diversity in a model arbuscular mycorrhizal fungus.</title>
        <authorList>
            <person name="Chen E.C.H."/>
            <person name="Morin E."/>
            <person name="Baudet D."/>
            <person name="Noel J."/>
            <person name="Ndikumana S."/>
            <person name="Charron P."/>
            <person name="St-Onge C."/>
            <person name="Giorgi J."/>
            <person name="Grigoriev I.V."/>
            <person name="Roux C."/>
            <person name="Martin F.M."/>
            <person name="Corradi N."/>
        </authorList>
    </citation>
    <scope>NUCLEOTIDE SEQUENCE [LARGE SCALE GENOMIC DNA]</scope>
    <source>
        <strain evidence="2 3">C2</strain>
    </source>
</reference>
<dbReference type="Proteomes" id="UP000233469">
    <property type="component" value="Unassembled WGS sequence"/>
</dbReference>
<feature type="compositionally biased region" description="Acidic residues" evidence="1">
    <location>
        <begin position="25"/>
        <end position="40"/>
    </location>
</feature>
<proteinExistence type="predicted"/>
<accession>A0A2N1MTP6</accession>
<evidence type="ECO:0000313" key="2">
    <source>
        <dbReference type="EMBL" id="PKK65005.1"/>
    </source>
</evidence>
<organism evidence="2 3">
    <name type="scientific">Rhizophagus irregularis</name>
    <dbReference type="NCBI Taxonomy" id="588596"/>
    <lineage>
        <taxon>Eukaryota</taxon>
        <taxon>Fungi</taxon>
        <taxon>Fungi incertae sedis</taxon>
        <taxon>Mucoromycota</taxon>
        <taxon>Glomeromycotina</taxon>
        <taxon>Glomeromycetes</taxon>
        <taxon>Glomerales</taxon>
        <taxon>Glomeraceae</taxon>
        <taxon>Rhizophagus</taxon>
    </lineage>
</organism>
<evidence type="ECO:0000256" key="1">
    <source>
        <dbReference type="SAM" id="MobiDB-lite"/>
    </source>
</evidence>
<evidence type="ECO:0000313" key="3">
    <source>
        <dbReference type="Proteomes" id="UP000233469"/>
    </source>
</evidence>
<name>A0A2N1MTP6_9GLOM</name>
<protein>
    <submittedName>
        <fullName evidence="2">Uncharacterized protein</fullName>
    </submittedName>
</protein>
<feature type="compositionally biased region" description="Polar residues" evidence="1">
    <location>
        <begin position="117"/>
        <end position="127"/>
    </location>
</feature>
<feature type="region of interest" description="Disordered" evidence="1">
    <location>
        <begin position="18"/>
        <end position="65"/>
    </location>
</feature>
<sequence length="127" mass="14453">MHTPTIFDQTSDPFVYYNSAGPDEYLSDSDSYNDESDYGSDDYNNHESNCESDSEETSTTVAPSFQLSNVQEQKINVVYTLRKEKFNDDFTPKDLLNTIREISLLPPRDMSDEKGSLNISQSIHSSF</sequence>
<dbReference type="AlphaFoldDB" id="A0A2N1MTP6"/>
<gene>
    <name evidence="2" type="ORF">RhiirC2_715874</name>
</gene>
<reference evidence="2 3" key="1">
    <citation type="submission" date="2016-04" db="EMBL/GenBank/DDBJ databases">
        <title>Genome analyses suggest a sexual origin of heterokaryosis in a supposedly ancient asexual fungus.</title>
        <authorList>
            <person name="Ropars J."/>
            <person name="Sedzielewska K."/>
            <person name="Noel J."/>
            <person name="Charron P."/>
            <person name="Farinelli L."/>
            <person name="Marton T."/>
            <person name="Kruger M."/>
            <person name="Pelin A."/>
            <person name="Brachmann A."/>
            <person name="Corradi N."/>
        </authorList>
    </citation>
    <scope>NUCLEOTIDE SEQUENCE [LARGE SCALE GENOMIC DNA]</scope>
    <source>
        <strain evidence="2 3">C2</strain>
    </source>
</reference>
<comment type="caution">
    <text evidence="2">The sequence shown here is derived from an EMBL/GenBank/DDBJ whole genome shotgun (WGS) entry which is preliminary data.</text>
</comment>
<feature type="region of interest" description="Disordered" evidence="1">
    <location>
        <begin position="107"/>
        <end position="127"/>
    </location>
</feature>